<dbReference type="Pfam" id="PF19044">
    <property type="entry name" value="P-loop_TraG"/>
    <property type="match status" value="1"/>
</dbReference>
<name>A0A0D5ZJV6_9BACT</name>
<evidence type="ECO:0000256" key="2">
    <source>
        <dbReference type="SAM" id="Phobius"/>
    </source>
</evidence>
<dbReference type="PANTHER" id="PTHR30121">
    <property type="entry name" value="UNCHARACTERIZED PROTEIN YJGR-RELATED"/>
    <property type="match status" value="1"/>
</dbReference>
<evidence type="ECO:0000313" key="5">
    <source>
        <dbReference type="Proteomes" id="UP000032722"/>
    </source>
</evidence>
<evidence type="ECO:0000256" key="1">
    <source>
        <dbReference type="SAM" id="Coils"/>
    </source>
</evidence>
<dbReference type="HOGENOM" id="CLU_009097_3_0_14"/>
<keyword evidence="2" id="KW-1133">Transmembrane helix</keyword>
<organism evidence="5">
    <name type="scientific">Mycoplasmopsis gallinacea</name>
    <dbReference type="NCBI Taxonomy" id="29556"/>
    <lineage>
        <taxon>Bacteria</taxon>
        <taxon>Bacillati</taxon>
        <taxon>Mycoplasmatota</taxon>
        <taxon>Mycoplasmoidales</taxon>
        <taxon>Metamycoplasmataceae</taxon>
        <taxon>Mycoplasmopsis</taxon>
    </lineage>
</organism>
<dbReference type="EMBL" id="CP011021">
    <property type="protein sequence ID" value="AKA50056.1"/>
    <property type="molecule type" value="Genomic_DNA"/>
</dbReference>
<gene>
    <name evidence="4" type="ORF">VO56_02255</name>
</gene>
<protein>
    <recommendedName>
        <fullName evidence="3">TraG P-loop domain-containing protein</fullName>
    </recommendedName>
</protein>
<feature type="transmembrane region" description="Helical" evidence="2">
    <location>
        <begin position="54"/>
        <end position="71"/>
    </location>
</feature>
<dbReference type="InterPro" id="IPR051162">
    <property type="entry name" value="T4SS_component"/>
</dbReference>
<dbReference type="InterPro" id="IPR027417">
    <property type="entry name" value="P-loop_NTPase"/>
</dbReference>
<keyword evidence="2" id="KW-0472">Membrane</keyword>
<dbReference type="PANTHER" id="PTHR30121:SF6">
    <property type="entry name" value="SLR6007 PROTEIN"/>
    <property type="match status" value="1"/>
</dbReference>
<dbReference type="InterPro" id="IPR043964">
    <property type="entry name" value="P-loop_TraG"/>
</dbReference>
<dbReference type="Gene3D" id="3.40.50.300">
    <property type="entry name" value="P-loop containing nucleotide triphosphate hydrolases"/>
    <property type="match status" value="1"/>
</dbReference>
<dbReference type="SUPFAM" id="SSF52540">
    <property type="entry name" value="P-loop containing nucleoside triphosphate hydrolases"/>
    <property type="match status" value="1"/>
</dbReference>
<dbReference type="NCBIfam" id="NF045975">
    <property type="entry name" value="VirB4_plasma"/>
    <property type="match status" value="1"/>
</dbReference>
<evidence type="ECO:0000259" key="3">
    <source>
        <dbReference type="Pfam" id="PF19044"/>
    </source>
</evidence>
<dbReference type="KEGG" id="mgb:VO56_02255"/>
<feature type="domain" description="TraG P-loop" evidence="3">
    <location>
        <begin position="484"/>
        <end position="825"/>
    </location>
</feature>
<dbReference type="Proteomes" id="UP000032722">
    <property type="component" value="Chromosome"/>
</dbReference>
<feature type="coiled-coil region" evidence="1">
    <location>
        <begin position="335"/>
        <end position="362"/>
    </location>
</feature>
<sequence length="866" mass="101885">MKLFQTRKWKKLKEIKLFKNLNMTDFVIFVVSFVVWSLIANFTLKPLIPNDKTWLFVLIMLIPLPFIWFAVSTNRKYQVKRYMLLYRWIVFKTSKRHYKEKEVEMLSVYGNVEDNYIWDKSKKLVFGALEVRGKDIFKESSNDRIKFFESFRNLLNTITGRFYIVKLPTKIDLNKNLETLKAAQKDIKNKTLNNLFNSWETEIEDLDTSKLIDKYYLVICDNDKGQLNNKILNIKNELVSSKLDSREVSGKELVQIVNEVFIYDPNFNWDKDKPILDVSNVSFYKDYFKWKENYYSIQTILEFPLSLRREYIKRIFNSPSVIVWNLEKIEQEDLVNVLDKNMKRAELNIEEDRNKLLEARNKGEIDVLEDMMLSLVDGDETIFKSTILMLNKSNTRTSLRTLEEFNKENLRKFQAKIDPLVYRQFEALSSIMFGAKDLLNEYHEQIATNIAYGWPFEKEHFNDGNFLPLGKDQNLEPIFINPGLKNKTRTNHNMVIFGASGSGKSTFTRKLMSGYLANNDQVIVIDPQNEFSTFAKTLDGQVINLGTDAEIKINPLQIRKFFDPKKEELVFDNQSYLDLHENFFLSWLTLLYPHFDPDQINIIKSALHTLYQKFNLKDCKEDITELPDNKYPIMTDFINVIEEQNDSKEFHLSKTRLVRTLKQDFIDGRYKRQFNNHSSIEMNNKLIVFNISSLINQDEKTLNSTFYLLVSYLQGKISNQYNKKNKIWFFIDEIHKFINQEAKVIFKFIFSTVKEGRKYNCGVCLTTQQPQDFLKDESISKMGQAIVSGSQYSAIFSLKSSDIEYINGLFNEIGGLTDNEKKSIQLANIGQCLFIVSSSKKINLQVSYNDIEKELFWEKLQQINEE</sequence>
<feature type="transmembrane region" description="Helical" evidence="2">
    <location>
        <begin position="21"/>
        <end position="42"/>
    </location>
</feature>
<dbReference type="PATRIC" id="fig|29556.3.peg.446"/>
<dbReference type="AlphaFoldDB" id="A0A0D5ZJV6"/>
<keyword evidence="2" id="KW-0812">Transmembrane</keyword>
<reference evidence="4 5" key="1">
    <citation type="journal article" date="2015" name="Genome Announc.">
        <title>Complete Genome Sequence of Mycoplasma meleagridis, a Possible Emerging Pathogen in Chickens.</title>
        <authorList>
            <person name="Abolnik C."/>
        </authorList>
    </citation>
    <scope>NUCLEOTIDE SEQUENCE [LARGE SCALE GENOMIC DNA]</scope>
    <source>
        <strain evidence="4 5">B2096 8B</strain>
    </source>
</reference>
<accession>A0A0D5ZJV6</accession>
<evidence type="ECO:0000313" key="4">
    <source>
        <dbReference type="EMBL" id="AKA50056.1"/>
    </source>
</evidence>
<proteinExistence type="predicted"/>
<dbReference type="Gene3D" id="1.10.8.730">
    <property type="match status" value="1"/>
</dbReference>
<keyword evidence="1" id="KW-0175">Coiled coil</keyword>